<gene>
    <name evidence="2" type="ORF">SMD44_p10264</name>
</gene>
<sequence>MGRMTDQTTPAVEDSASELAALRALNRSLLNALQEKTEVPIVLLPVFQDGPQPAPDALVPLLLVLWRQARAEAEAYRAWIRQPAPAPVTDSVTRQAADAVRAHLDGRPGPGRPSSDLIGGTEHSHPHPGGPC</sequence>
<reference evidence="2 3" key="1">
    <citation type="submission" date="2017-10" db="EMBL/GenBank/DDBJ databases">
        <title>Streptomyces alboflavus Genome sequencing and assembly.</title>
        <authorList>
            <person name="Wang Y."/>
            <person name="Du B."/>
            <person name="Ding Y."/>
            <person name="Liu H."/>
            <person name="Hou Q."/>
            <person name="Liu K."/>
            <person name="Wang C."/>
            <person name="Yao L."/>
        </authorList>
    </citation>
    <scope>NUCLEOTIDE SEQUENCE [LARGE SCALE GENOMIC DNA]</scope>
    <source>
        <strain evidence="2 3">MDJK44</strain>
        <plasmid evidence="3">Plasmid pmdjk44.1</plasmid>
    </source>
</reference>
<keyword evidence="2" id="KW-0614">Plasmid</keyword>
<proteinExistence type="predicted"/>
<organism evidence="2 3">
    <name type="scientific">Streptomyces alboflavus</name>
    <dbReference type="NCBI Taxonomy" id="67267"/>
    <lineage>
        <taxon>Bacteria</taxon>
        <taxon>Bacillati</taxon>
        <taxon>Actinomycetota</taxon>
        <taxon>Actinomycetes</taxon>
        <taxon>Kitasatosporales</taxon>
        <taxon>Streptomycetaceae</taxon>
        <taxon>Streptomyces</taxon>
    </lineage>
</organism>
<evidence type="ECO:0000256" key="1">
    <source>
        <dbReference type="SAM" id="MobiDB-lite"/>
    </source>
</evidence>
<dbReference type="AlphaFoldDB" id="A0A291W4C7"/>
<dbReference type="Proteomes" id="UP000195880">
    <property type="component" value="Plasmid pMDJK44.1"/>
</dbReference>
<geneLocation type="plasmid" evidence="3">
    <name>pmdjk44.1</name>
</geneLocation>
<dbReference type="EMBL" id="CP023976">
    <property type="protein sequence ID" value="ATM24763.1"/>
    <property type="molecule type" value="Genomic_DNA"/>
</dbReference>
<evidence type="ECO:0000313" key="3">
    <source>
        <dbReference type="Proteomes" id="UP000195880"/>
    </source>
</evidence>
<evidence type="ECO:0000313" key="2">
    <source>
        <dbReference type="EMBL" id="ATM24763.1"/>
    </source>
</evidence>
<dbReference type="KEGG" id="salf:SMD44_p10264"/>
<name>A0A291W4C7_9ACTN</name>
<feature type="region of interest" description="Disordered" evidence="1">
    <location>
        <begin position="97"/>
        <end position="132"/>
    </location>
</feature>
<keyword evidence="3" id="KW-1185">Reference proteome</keyword>
<protein>
    <submittedName>
        <fullName evidence="2">Uncharacterized protein</fullName>
    </submittedName>
</protein>
<accession>A0A291W4C7</accession>